<dbReference type="GO" id="GO:0048038">
    <property type="term" value="F:quinone binding"/>
    <property type="evidence" value="ECO:0007669"/>
    <property type="project" value="InterPro"/>
</dbReference>
<evidence type="ECO:0000313" key="6">
    <source>
        <dbReference type="Proteomes" id="UP000075359"/>
    </source>
</evidence>
<dbReference type="OrthoDB" id="9801496at2"/>
<dbReference type="SUPFAM" id="SSF143243">
    <property type="entry name" value="Nqo5-like"/>
    <property type="match status" value="1"/>
</dbReference>
<dbReference type="Pfam" id="PF00346">
    <property type="entry name" value="Complex1_49kDa"/>
    <property type="match status" value="2"/>
</dbReference>
<dbReference type="STRING" id="1630136.AS592_04925"/>
<dbReference type="InterPro" id="IPR029014">
    <property type="entry name" value="NiFe-Hase_large"/>
</dbReference>
<reference evidence="5 6" key="1">
    <citation type="submission" date="2015-11" db="EMBL/GenBank/DDBJ databases">
        <title>Draft genome of Sulfurovum riftiae 1812E, a member of the Epsilonproteobacteria isolated from the tube of the deep-sea hydrothermal vent tubewom Riftia pachyptila.</title>
        <authorList>
            <person name="Vetriani C."/>
            <person name="Giovannelli D."/>
        </authorList>
    </citation>
    <scope>NUCLEOTIDE SEQUENCE [LARGE SCALE GENOMIC DNA]</scope>
    <source>
        <strain evidence="5 6">1812E</strain>
    </source>
</reference>
<sequence length="455" mass="52278">MRLIARYAKELEKAFEIITVYEGEMQREQVDKESPIIKTLAKQHPSAIWFERKMHDDFGIIIEDTFDKRPLVHQERFPKDTHPLIKDFQDKTLKEAAYLPYKYEEISGDGVFQVAVGPIHAGIIEPGHFQFSQAGEEMLHLEVRHFYKNRGIEKMLEGKTLMDAKPVIERISGNESIAYQLCWRDIVLQASRQELPLSLQKRHAFLLELERVIHHLTDLGFIPNDAGFGAALAYASKLAEDARRLMQTLTHHRFGFGGITFENTDIDLVPMQKWIGKMQENVLDFETWIMDIPSLWDRFDTTGTLSFKKAVKYDTVGVVARASGIAMDRRATLFYLEHGFVMAHETGGDVAARFKLRLAEVKNSLAMMSNFLEEDDTQMEIHTLQDGEYMSFCESSIGELFMAVDIKEGLIERFVVRDPSFVNWQALHIMMQKDIIADFPLINKSCDLSYAGNDL</sequence>
<evidence type="ECO:0000256" key="2">
    <source>
        <dbReference type="ARBA" id="ARBA00023027"/>
    </source>
</evidence>
<dbReference type="InterPro" id="IPR001135">
    <property type="entry name" value="NADH_Q_OxRdtase_suD"/>
</dbReference>
<comment type="caution">
    <text evidence="5">The sequence shown here is derived from an EMBL/GenBank/DDBJ whole genome shotgun (WGS) entry which is preliminary data.</text>
</comment>
<keyword evidence="6" id="KW-1185">Reference proteome</keyword>
<dbReference type="GO" id="GO:0016651">
    <property type="term" value="F:oxidoreductase activity, acting on NAD(P)H"/>
    <property type="evidence" value="ECO:0007669"/>
    <property type="project" value="InterPro"/>
</dbReference>
<evidence type="ECO:0000313" key="5">
    <source>
        <dbReference type="EMBL" id="KYJ85933.1"/>
    </source>
</evidence>
<evidence type="ECO:0000259" key="3">
    <source>
        <dbReference type="Pfam" id="PF00329"/>
    </source>
</evidence>
<feature type="domain" description="NADH:ubiquinone oxidoreductase 30kDa subunit" evidence="3">
    <location>
        <begin position="29"/>
        <end position="89"/>
    </location>
</feature>
<dbReference type="GO" id="GO:0051287">
    <property type="term" value="F:NAD binding"/>
    <property type="evidence" value="ECO:0007669"/>
    <property type="project" value="InterPro"/>
</dbReference>
<dbReference type="Pfam" id="PF00329">
    <property type="entry name" value="Complex1_30kDa"/>
    <property type="match status" value="1"/>
</dbReference>
<dbReference type="EMBL" id="LNKT01000056">
    <property type="protein sequence ID" value="KYJ85933.1"/>
    <property type="molecule type" value="Genomic_DNA"/>
</dbReference>
<accession>A0A151CF98</accession>
<feature type="domain" description="NADH-quinone oxidoreductase subunit D" evidence="4">
    <location>
        <begin position="383"/>
        <end position="451"/>
    </location>
</feature>
<dbReference type="SUPFAM" id="SSF56762">
    <property type="entry name" value="HydB/Nqo4-like"/>
    <property type="match status" value="1"/>
</dbReference>
<keyword evidence="2" id="KW-0520">NAD</keyword>
<evidence type="ECO:0000256" key="1">
    <source>
        <dbReference type="ARBA" id="ARBA00023002"/>
    </source>
</evidence>
<protein>
    <submittedName>
        <fullName evidence="5">Hydrogenase</fullName>
    </submittedName>
</protein>
<dbReference type="AlphaFoldDB" id="A0A151CF98"/>
<dbReference type="InterPro" id="IPR052197">
    <property type="entry name" value="ComplexI_49kDa-like"/>
</dbReference>
<dbReference type="GO" id="GO:0008137">
    <property type="term" value="F:NADH dehydrogenase (ubiquinone) activity"/>
    <property type="evidence" value="ECO:0007669"/>
    <property type="project" value="InterPro"/>
</dbReference>
<name>A0A151CF98_9BACT</name>
<feature type="domain" description="NADH-quinone oxidoreductase subunit D" evidence="4">
    <location>
        <begin position="249"/>
        <end position="374"/>
    </location>
</feature>
<dbReference type="InterPro" id="IPR037232">
    <property type="entry name" value="NADH_quin_OxRdtase_su_C/D-like"/>
</dbReference>
<dbReference type="InterPro" id="IPR001268">
    <property type="entry name" value="NADH_UbQ_OxRdtase_30kDa_su"/>
</dbReference>
<keyword evidence="1" id="KW-0560">Oxidoreductase</keyword>
<dbReference type="Proteomes" id="UP000075359">
    <property type="component" value="Unassembled WGS sequence"/>
</dbReference>
<proteinExistence type="predicted"/>
<evidence type="ECO:0000259" key="4">
    <source>
        <dbReference type="Pfam" id="PF00346"/>
    </source>
</evidence>
<dbReference type="Gene3D" id="1.10.645.10">
    <property type="entry name" value="Cytochrome-c3 Hydrogenase, chain B"/>
    <property type="match status" value="1"/>
</dbReference>
<dbReference type="PANTHER" id="PTHR43485:SF1">
    <property type="entry name" value="FORMATE HYDROGENLYASE SUBUNIT 5-RELATED"/>
    <property type="match status" value="1"/>
</dbReference>
<dbReference type="PANTHER" id="PTHR43485">
    <property type="entry name" value="HYDROGENASE-4 COMPONENT G"/>
    <property type="match status" value="1"/>
</dbReference>
<gene>
    <name evidence="5" type="ORF">AS592_04925</name>
</gene>
<dbReference type="RefSeq" id="WP_067331915.1">
    <property type="nucleotide sequence ID" value="NZ_LNKT01000056.1"/>
</dbReference>
<organism evidence="5 6">
    <name type="scientific">Sulfurovum riftiae</name>
    <dbReference type="NCBI Taxonomy" id="1630136"/>
    <lineage>
        <taxon>Bacteria</taxon>
        <taxon>Pseudomonadati</taxon>
        <taxon>Campylobacterota</taxon>
        <taxon>Epsilonproteobacteria</taxon>
        <taxon>Campylobacterales</taxon>
        <taxon>Sulfurovaceae</taxon>
        <taxon>Sulfurovum</taxon>
    </lineage>
</organism>